<dbReference type="EMBL" id="QYYH01000043">
    <property type="protein sequence ID" value="RJY16956.1"/>
    <property type="molecule type" value="Genomic_DNA"/>
</dbReference>
<evidence type="ECO:0000256" key="6">
    <source>
        <dbReference type="ARBA" id="ARBA00022777"/>
    </source>
</evidence>
<dbReference type="InterPro" id="IPR004358">
    <property type="entry name" value="Sig_transdc_His_kin-like_C"/>
</dbReference>
<proteinExistence type="predicted"/>
<keyword evidence="5" id="KW-0547">Nucleotide-binding</keyword>
<feature type="domain" description="Histidine kinase" evidence="15">
    <location>
        <begin position="133"/>
        <end position="346"/>
    </location>
</feature>
<dbReference type="InterPro" id="IPR036097">
    <property type="entry name" value="HisK_dim/P_sf"/>
</dbReference>
<dbReference type="SUPFAM" id="SSF55785">
    <property type="entry name" value="PYP-like sensor domain (PAS domain)"/>
    <property type="match status" value="1"/>
</dbReference>
<name>A0A3A6U651_9GAMM</name>
<dbReference type="InterPro" id="IPR013767">
    <property type="entry name" value="PAS_fold"/>
</dbReference>
<dbReference type="GO" id="GO:0005524">
    <property type="term" value="F:ATP binding"/>
    <property type="evidence" value="ECO:0007669"/>
    <property type="project" value="UniProtKB-KW"/>
</dbReference>
<evidence type="ECO:0000256" key="14">
    <source>
        <dbReference type="ARBA" id="ARBA00043094"/>
    </source>
</evidence>
<accession>A0A3A6U651</accession>
<evidence type="ECO:0000256" key="3">
    <source>
        <dbReference type="ARBA" id="ARBA00022553"/>
    </source>
</evidence>
<evidence type="ECO:0000256" key="1">
    <source>
        <dbReference type="ARBA" id="ARBA00000085"/>
    </source>
</evidence>
<dbReference type="PANTHER" id="PTHR43065">
    <property type="entry name" value="SENSOR HISTIDINE KINASE"/>
    <property type="match status" value="1"/>
</dbReference>
<dbReference type="NCBIfam" id="NF008293">
    <property type="entry name" value="PRK11073.1"/>
    <property type="match status" value="1"/>
</dbReference>
<protein>
    <recommendedName>
        <fullName evidence="12">Sensory histidine kinase/phosphatase NtrB</fullName>
        <ecNumber evidence="2">2.7.13.3</ecNumber>
    </recommendedName>
    <alternativeName>
        <fullName evidence="13">Nitrogen regulation protein NR(II)</fullName>
    </alternativeName>
    <alternativeName>
        <fullName evidence="14">Nitrogen regulator II</fullName>
    </alternativeName>
</protein>
<reference evidence="17 18" key="1">
    <citation type="submission" date="2018-09" db="EMBL/GenBank/DDBJ databases">
        <title>Phylogeny of the Shewanellaceae, and recommendation for two new genera, Pseudoshewanella and Parashewanella.</title>
        <authorList>
            <person name="Wang G."/>
        </authorList>
    </citation>
    <scope>NUCLEOTIDE SEQUENCE [LARGE SCALE GENOMIC DNA]</scope>
    <source>
        <strain evidence="17 18">KCTC 22492</strain>
    </source>
</reference>
<dbReference type="SMART" id="SM00388">
    <property type="entry name" value="HisKA"/>
    <property type="match status" value="1"/>
</dbReference>
<evidence type="ECO:0000313" key="17">
    <source>
        <dbReference type="EMBL" id="RJY16956.1"/>
    </source>
</evidence>
<dbReference type="Gene3D" id="3.30.565.10">
    <property type="entry name" value="Histidine kinase-like ATPase, C-terminal domain"/>
    <property type="match status" value="1"/>
</dbReference>
<dbReference type="PANTHER" id="PTHR43065:SF16">
    <property type="entry name" value="SENSORY HISTIDINE KINASE_PHOSPHATASE NTRB"/>
    <property type="match status" value="1"/>
</dbReference>
<dbReference type="GO" id="GO:0016787">
    <property type="term" value="F:hydrolase activity"/>
    <property type="evidence" value="ECO:0007669"/>
    <property type="project" value="UniProtKB-KW"/>
</dbReference>
<keyword evidence="10" id="KW-0535">Nitrogen fixation</keyword>
<dbReference type="PROSITE" id="PS50112">
    <property type="entry name" value="PAS"/>
    <property type="match status" value="1"/>
</dbReference>
<evidence type="ECO:0000256" key="5">
    <source>
        <dbReference type="ARBA" id="ARBA00022741"/>
    </source>
</evidence>
<evidence type="ECO:0000256" key="11">
    <source>
        <dbReference type="ARBA" id="ARBA00037696"/>
    </source>
</evidence>
<keyword evidence="8" id="KW-0067">ATP-binding</keyword>
<gene>
    <name evidence="17" type="ORF">D5R81_08640</name>
</gene>
<organism evidence="17 18">
    <name type="scientific">Parashewanella spongiae</name>
    <dbReference type="NCBI Taxonomy" id="342950"/>
    <lineage>
        <taxon>Bacteria</taxon>
        <taxon>Pseudomonadati</taxon>
        <taxon>Pseudomonadota</taxon>
        <taxon>Gammaproteobacteria</taxon>
        <taxon>Alteromonadales</taxon>
        <taxon>Shewanellaceae</taxon>
        <taxon>Parashewanella</taxon>
    </lineage>
</organism>
<dbReference type="InterPro" id="IPR003661">
    <property type="entry name" value="HisK_dim/P_dom"/>
</dbReference>
<evidence type="ECO:0000256" key="10">
    <source>
        <dbReference type="ARBA" id="ARBA00023231"/>
    </source>
</evidence>
<evidence type="ECO:0000313" key="18">
    <source>
        <dbReference type="Proteomes" id="UP000273022"/>
    </source>
</evidence>
<dbReference type="Proteomes" id="UP000273022">
    <property type="component" value="Unassembled WGS sequence"/>
</dbReference>
<evidence type="ECO:0000259" key="15">
    <source>
        <dbReference type="PROSITE" id="PS50109"/>
    </source>
</evidence>
<feature type="domain" description="PAS" evidence="16">
    <location>
        <begin position="1"/>
        <end position="47"/>
    </location>
</feature>
<dbReference type="PROSITE" id="PS50109">
    <property type="entry name" value="HIS_KIN"/>
    <property type="match status" value="1"/>
</dbReference>
<evidence type="ECO:0000256" key="9">
    <source>
        <dbReference type="ARBA" id="ARBA00023012"/>
    </source>
</evidence>
<dbReference type="InterPro" id="IPR000014">
    <property type="entry name" value="PAS"/>
</dbReference>
<dbReference type="SMART" id="SM00387">
    <property type="entry name" value="HATPase_c"/>
    <property type="match status" value="1"/>
</dbReference>
<dbReference type="Pfam" id="PF02518">
    <property type="entry name" value="HATPase_c"/>
    <property type="match status" value="1"/>
</dbReference>
<keyword evidence="18" id="KW-1185">Reference proteome</keyword>
<comment type="caution">
    <text evidence="17">The sequence shown here is derived from an EMBL/GenBank/DDBJ whole genome shotgun (WGS) entry which is preliminary data.</text>
</comment>
<dbReference type="OrthoDB" id="9789238at2"/>
<dbReference type="EC" id="2.7.13.3" evidence="2"/>
<dbReference type="InterPro" id="IPR035965">
    <property type="entry name" value="PAS-like_dom_sf"/>
</dbReference>
<keyword evidence="3" id="KW-0597">Phosphoprotein</keyword>
<keyword evidence="4" id="KW-0808">Transferase</keyword>
<dbReference type="Gene3D" id="1.10.287.130">
    <property type="match status" value="1"/>
</dbReference>
<keyword evidence="6" id="KW-0418">Kinase</keyword>
<dbReference type="InterPro" id="IPR005467">
    <property type="entry name" value="His_kinase_dom"/>
</dbReference>
<keyword evidence="7" id="KW-0378">Hydrolase</keyword>
<dbReference type="RefSeq" id="WP_121853253.1">
    <property type="nucleotide sequence ID" value="NZ_CP037952.1"/>
</dbReference>
<dbReference type="PRINTS" id="PR00344">
    <property type="entry name" value="BCTRLSENSOR"/>
</dbReference>
<dbReference type="SUPFAM" id="SSF55874">
    <property type="entry name" value="ATPase domain of HSP90 chaperone/DNA topoisomerase II/histidine kinase"/>
    <property type="match status" value="1"/>
</dbReference>
<evidence type="ECO:0000256" key="8">
    <source>
        <dbReference type="ARBA" id="ARBA00022840"/>
    </source>
</evidence>
<dbReference type="CDD" id="cd00082">
    <property type="entry name" value="HisKA"/>
    <property type="match status" value="1"/>
</dbReference>
<dbReference type="InterPro" id="IPR003594">
    <property type="entry name" value="HATPase_dom"/>
</dbReference>
<dbReference type="SUPFAM" id="SSF47384">
    <property type="entry name" value="Homodimeric domain of signal transducing histidine kinase"/>
    <property type="match status" value="1"/>
</dbReference>
<evidence type="ECO:0000256" key="7">
    <source>
        <dbReference type="ARBA" id="ARBA00022801"/>
    </source>
</evidence>
<evidence type="ECO:0000256" key="4">
    <source>
        <dbReference type="ARBA" id="ARBA00022679"/>
    </source>
</evidence>
<evidence type="ECO:0000256" key="12">
    <source>
        <dbReference type="ARBA" id="ARBA00039567"/>
    </source>
</evidence>
<dbReference type="GO" id="GO:0000155">
    <property type="term" value="F:phosphorelay sensor kinase activity"/>
    <property type="evidence" value="ECO:0007669"/>
    <property type="project" value="InterPro"/>
</dbReference>
<comment type="function">
    <text evidence="11">Member of the two-component regulatory system NtrB/NtrC, which controls expression of the nitrogen-regulated (ntr) genes in response to nitrogen limitation. Under conditions of nitrogen limitation, NtrB autophosphorylates and transfers the phosphoryl group to NtrC. In the presence of nitrogen, acts as a phosphatase that dephosphorylates and inactivates NtrC.</text>
</comment>
<dbReference type="Gene3D" id="3.30.450.20">
    <property type="entry name" value="PAS domain"/>
    <property type="match status" value="1"/>
</dbReference>
<comment type="catalytic activity">
    <reaction evidence="1">
        <text>ATP + protein L-histidine = ADP + protein N-phospho-L-histidine.</text>
        <dbReference type="EC" id="2.7.13.3"/>
    </reaction>
</comment>
<dbReference type="InterPro" id="IPR036890">
    <property type="entry name" value="HATPase_C_sf"/>
</dbReference>
<dbReference type="AlphaFoldDB" id="A0A3A6U651"/>
<dbReference type="GO" id="GO:0006355">
    <property type="term" value="P:regulation of DNA-templated transcription"/>
    <property type="evidence" value="ECO:0007669"/>
    <property type="project" value="InterPro"/>
</dbReference>
<dbReference type="Pfam" id="PF00512">
    <property type="entry name" value="HisKA"/>
    <property type="match status" value="1"/>
</dbReference>
<keyword evidence="9" id="KW-0902">Two-component regulatory system</keyword>
<dbReference type="SMART" id="SM00091">
    <property type="entry name" value="PAS"/>
    <property type="match status" value="1"/>
</dbReference>
<sequence>MKPDNILENLVTAVIVVDKSLAVQYANPAATQLLNVSQRKLAGSMLLAHVRELGVENSALLSSAQTNQSLSINSTKLITHDGVIHTVDIMMTSLDPVDQLSLLELRQVDQQNQIYQQSNQEAQQQAAQFLVRNLAHEIKNPLGGLRGAAQLLSRELQDQDAQEFTTMIIEQADRMGSLVDRLLGPQMPTQHHFHNLHQVIEQVVQLVSINLHEHISIQRDYDPSMPDVKMDTDQVQQAVLNIVQNAIQALEENGGVIRLRTRTRHQMTIGSTRHKLVSELAIIDDGPGVPTELMETLFYPMVTGRTDGTGLGLSIAHNIARLHGGRIDCQSRPSLTIFTLFLPILLP</sequence>
<dbReference type="Pfam" id="PF00989">
    <property type="entry name" value="PAS"/>
    <property type="match status" value="1"/>
</dbReference>
<evidence type="ECO:0000256" key="2">
    <source>
        <dbReference type="ARBA" id="ARBA00012438"/>
    </source>
</evidence>
<evidence type="ECO:0000259" key="16">
    <source>
        <dbReference type="PROSITE" id="PS50112"/>
    </source>
</evidence>
<evidence type="ECO:0000256" key="13">
    <source>
        <dbReference type="ARBA" id="ARBA00042313"/>
    </source>
</evidence>